<accession>N2C0J7</accession>
<proteinExistence type="predicted"/>
<reference evidence="1 2" key="1">
    <citation type="submission" date="2013-03" db="EMBL/GenBank/DDBJ databases">
        <title>The Genome Sequence of Atopobium minutum 10063974.</title>
        <authorList>
            <consortium name="The Broad Institute Genome Sequencing Platform"/>
            <person name="Earl A."/>
            <person name="Ward D."/>
            <person name="Feldgarden M."/>
            <person name="Gevers D."/>
            <person name="Lambert T."/>
            <person name="Marvaud J.-C."/>
            <person name="Courvalin P."/>
            <person name="Walker B."/>
            <person name="Young S.K."/>
            <person name="Zeng Q."/>
            <person name="Gargeya S."/>
            <person name="Fitzgerald M."/>
            <person name="Haas B."/>
            <person name="Abouelleil A."/>
            <person name="Alvarado L."/>
            <person name="Arachchi H.M."/>
            <person name="Berlin A.M."/>
            <person name="Chapman S.B."/>
            <person name="Dewar J."/>
            <person name="Goldberg J."/>
            <person name="Griggs A."/>
            <person name="Gujja S."/>
            <person name="Hansen M."/>
            <person name="Howarth C."/>
            <person name="Imamovic A."/>
            <person name="Larimer J."/>
            <person name="McCowan C."/>
            <person name="Murphy C."/>
            <person name="Neiman D."/>
            <person name="Pearson M."/>
            <person name="Priest M."/>
            <person name="Roberts A."/>
            <person name="Saif S."/>
            <person name="Shea T."/>
            <person name="Sisk P."/>
            <person name="Sykes S."/>
            <person name="Wortman J."/>
            <person name="Nusbaum C."/>
            <person name="Birren B."/>
        </authorList>
    </citation>
    <scope>NUCLEOTIDE SEQUENCE [LARGE SCALE GENOMIC DNA]</scope>
    <source>
        <strain evidence="1 2">10063974</strain>
    </source>
</reference>
<protein>
    <submittedName>
        <fullName evidence="1">Uncharacterized protein</fullName>
    </submittedName>
</protein>
<dbReference type="HOGENOM" id="CLU_3114114_0_0_11"/>
<comment type="caution">
    <text evidence="1">The sequence shown here is derived from an EMBL/GenBank/DDBJ whole genome shotgun (WGS) entry which is preliminary data.</text>
</comment>
<dbReference type="EMBL" id="AGXC01000001">
    <property type="protein sequence ID" value="EMZ42699.1"/>
    <property type="molecule type" value="Genomic_DNA"/>
</dbReference>
<keyword evidence="2" id="KW-1185">Reference proteome</keyword>
<gene>
    <name evidence="1" type="ORF">HMPREF1091_00257</name>
</gene>
<dbReference type="PATRIC" id="fig|997872.3.peg.248"/>
<organism evidence="1 2">
    <name type="scientific">Atopobium minutum 10063974</name>
    <dbReference type="NCBI Taxonomy" id="997872"/>
    <lineage>
        <taxon>Bacteria</taxon>
        <taxon>Bacillati</taxon>
        <taxon>Actinomycetota</taxon>
        <taxon>Coriobacteriia</taxon>
        <taxon>Coriobacteriales</taxon>
        <taxon>Atopobiaceae</taxon>
        <taxon>Atopobium</taxon>
    </lineage>
</organism>
<dbReference type="AlphaFoldDB" id="N2C0J7"/>
<dbReference type="Proteomes" id="UP000012651">
    <property type="component" value="Unassembled WGS sequence"/>
</dbReference>
<dbReference type="RefSeq" id="WP_002563032.1">
    <property type="nucleotide sequence ID" value="NZ_KB822533.1"/>
</dbReference>
<name>N2C0J7_9ACTN</name>
<sequence>MLNGAQTTSLVGVMAAVRTGELSENQAVKVISTSIGITPEEARAIIRGEV</sequence>
<evidence type="ECO:0000313" key="1">
    <source>
        <dbReference type="EMBL" id="EMZ42699.1"/>
    </source>
</evidence>
<evidence type="ECO:0000313" key="2">
    <source>
        <dbReference type="Proteomes" id="UP000012651"/>
    </source>
</evidence>